<dbReference type="GO" id="GO:1901135">
    <property type="term" value="P:carbohydrate derivative metabolic process"/>
    <property type="evidence" value="ECO:0007669"/>
    <property type="project" value="InterPro"/>
</dbReference>
<dbReference type="Pfam" id="PF01380">
    <property type="entry name" value="SIS"/>
    <property type="match status" value="1"/>
</dbReference>
<dbReference type="OrthoDB" id="9797832at2"/>
<reference evidence="3 4" key="1">
    <citation type="journal article" date="2015" name="BMC Genomics">
        <title>Comparative genomics of Fructobacillus spp. and Leuconostoc spp. reveals niche-specific evolution of Fructobacillus spp.</title>
        <authorList>
            <person name="Endo A."/>
            <person name="Tanizawa Y."/>
            <person name="Tanaka N."/>
            <person name="Maeno S."/>
            <person name="Kumar H."/>
            <person name="Shiwa Y."/>
            <person name="Okada S."/>
            <person name="Yoshikawa H."/>
            <person name="Dicks L."/>
            <person name="Nakagawa J."/>
            <person name="Arita M."/>
        </authorList>
    </citation>
    <scope>NUCLEOTIDE SEQUENCE [LARGE SCALE GENOMIC DNA]</scope>
    <source>
        <strain evidence="3 4">JCM 12225</strain>
    </source>
</reference>
<dbReference type="GO" id="GO:0016853">
    <property type="term" value="F:isomerase activity"/>
    <property type="evidence" value="ECO:0007669"/>
    <property type="project" value="UniProtKB-KW"/>
</dbReference>
<dbReference type="EMBL" id="DF968000">
    <property type="protein sequence ID" value="GAO99541.1"/>
    <property type="molecule type" value="Genomic_DNA"/>
</dbReference>
<dbReference type="SUPFAM" id="SSF53697">
    <property type="entry name" value="SIS domain"/>
    <property type="match status" value="1"/>
</dbReference>
<dbReference type="Gene3D" id="3.40.50.10490">
    <property type="entry name" value="Glucose-6-phosphate isomerase like protein, domain 1"/>
    <property type="match status" value="1"/>
</dbReference>
<keyword evidence="4" id="KW-1185">Reference proteome</keyword>
<dbReference type="InterPro" id="IPR001347">
    <property type="entry name" value="SIS_dom"/>
</dbReference>
<evidence type="ECO:0000259" key="2">
    <source>
        <dbReference type="PROSITE" id="PS51464"/>
    </source>
</evidence>
<dbReference type="AlphaFoldDB" id="A0A0K8MG69"/>
<evidence type="ECO:0000313" key="3">
    <source>
        <dbReference type="EMBL" id="GAO99541.1"/>
    </source>
</evidence>
<dbReference type="PANTHER" id="PTHR43443">
    <property type="entry name" value="3-HEXULOSE-6-PHOSPHATE ISOMERASE"/>
    <property type="match status" value="1"/>
</dbReference>
<dbReference type="CDD" id="cd05005">
    <property type="entry name" value="SIS_PHI"/>
    <property type="match status" value="1"/>
</dbReference>
<sequence length="177" mass="19149">MNWAELLTELQQNLDSEFSPAALAQIKAAPQIFLTGAGRSGLALKSFAMRLTQLGKSAHVVGETNTPAMNAGDLLIVASSSGETPQLIHLATIAKEVGGQVWLWSTNTQSSLAQEADIVTVLAGKNKFAGTTQVTQQPLGTLFEQSVWLFGDLFVTHYMDAYQISEAEMQKRHTNLE</sequence>
<dbReference type="RefSeq" id="WP_061992948.1">
    <property type="nucleotide sequence ID" value="NZ_DF968000.1"/>
</dbReference>
<name>A0A0K8MG69_9LACO</name>
<evidence type="ECO:0000313" key="4">
    <source>
        <dbReference type="Proteomes" id="UP000253891"/>
    </source>
</evidence>
<organism evidence="3 4">
    <name type="scientific">Fructobacillus ficulneus</name>
    <dbReference type="NCBI Taxonomy" id="157463"/>
    <lineage>
        <taxon>Bacteria</taxon>
        <taxon>Bacillati</taxon>
        <taxon>Bacillota</taxon>
        <taxon>Bacilli</taxon>
        <taxon>Lactobacillales</taxon>
        <taxon>Lactobacillaceae</taxon>
        <taxon>Fructobacillus</taxon>
    </lineage>
</organism>
<dbReference type="STRING" id="157463.GCA_001047075_00461"/>
<accession>A0A0K8MG69</accession>
<dbReference type="NCBIfam" id="TIGR03127">
    <property type="entry name" value="RuMP_HxlB"/>
    <property type="match status" value="1"/>
</dbReference>
<proteinExistence type="inferred from homology"/>
<dbReference type="Proteomes" id="UP000253891">
    <property type="component" value="Unassembled WGS sequence"/>
</dbReference>
<protein>
    <submittedName>
        <fullName evidence="3">3-hexulose-6-phosphate isomerase</fullName>
    </submittedName>
</protein>
<comment type="similarity">
    <text evidence="1">Belongs to the SIS family. PHI subfamily.</text>
</comment>
<dbReference type="InterPro" id="IPR017552">
    <property type="entry name" value="PHI/rmpB"/>
</dbReference>
<gene>
    <name evidence="3" type="ORF">FFIC_230250</name>
</gene>
<dbReference type="PROSITE" id="PS51464">
    <property type="entry name" value="SIS"/>
    <property type="match status" value="1"/>
</dbReference>
<dbReference type="InterPro" id="IPR046348">
    <property type="entry name" value="SIS_dom_sf"/>
</dbReference>
<feature type="domain" description="SIS" evidence="2">
    <location>
        <begin position="22"/>
        <end position="164"/>
    </location>
</feature>
<dbReference type="PANTHER" id="PTHR43443:SF1">
    <property type="entry name" value="3-HEXULOSE-6-PHOSPHATE ISOMERASE"/>
    <property type="match status" value="1"/>
</dbReference>
<evidence type="ECO:0000256" key="1">
    <source>
        <dbReference type="ARBA" id="ARBA00009235"/>
    </source>
</evidence>
<keyword evidence="3" id="KW-0413">Isomerase</keyword>
<dbReference type="GO" id="GO:0097367">
    <property type="term" value="F:carbohydrate derivative binding"/>
    <property type="evidence" value="ECO:0007669"/>
    <property type="project" value="InterPro"/>
</dbReference>